<dbReference type="PANTHER" id="PTHR11786:SF0">
    <property type="entry name" value="ARYLAMINE N-ACETYLTRANSFERASE 4-RELATED"/>
    <property type="match status" value="1"/>
</dbReference>
<dbReference type="OrthoDB" id="10260017at2759"/>
<dbReference type="InterPro" id="IPR053710">
    <property type="entry name" value="Arylamine_NAT_domain_sf"/>
</dbReference>
<accession>A0A8J1TSB0</accession>
<sequence>METPTLTKEECESFLTDILQIPDWNDQLQKDRAELLNHLMIKYQQNQPFQTLTLLRIDPKDRKVPMWQEIKTAILAKEGGLCHTSNTFMWALLKALGYDVYLSVSSVITQRDEQYLKKNLDHTIVIVRDLVVKGSLHVVDCALGLPIRQAVMIKDPTQDQASLNDIIYQGSGEIYKYVRTDDNLCIRYHILKKDKMEQKELTNDWKLSYWFNIQPNNFADFYDTSFMRIYLGEKGPTEEIHRFHYYILLTRLNREKRRITIRNQELLVENDEHIMDTTDIPSHEIRDYILKYFPAFKGKENIIEEAFTNMQKTRDKLSITSLDLKGKRL</sequence>
<evidence type="ECO:0000313" key="4">
    <source>
        <dbReference type="Proteomes" id="UP000749559"/>
    </source>
</evidence>
<dbReference type="EMBL" id="CAIIXF020000007">
    <property type="protein sequence ID" value="CAH1789914.1"/>
    <property type="molecule type" value="Genomic_DNA"/>
</dbReference>
<reference evidence="3" key="1">
    <citation type="submission" date="2022-03" db="EMBL/GenBank/DDBJ databases">
        <authorList>
            <person name="Martin C."/>
        </authorList>
    </citation>
    <scope>NUCLEOTIDE SEQUENCE</scope>
</reference>
<evidence type="ECO:0000313" key="3">
    <source>
        <dbReference type="EMBL" id="CAH1789914.1"/>
    </source>
</evidence>
<dbReference type="GO" id="GO:0004060">
    <property type="term" value="F:arylamine N-acetyltransferase activity"/>
    <property type="evidence" value="ECO:0007669"/>
    <property type="project" value="UniProtKB-EC"/>
</dbReference>
<proteinExistence type="inferred from homology"/>
<gene>
    <name evidence="3" type="ORF">OFUS_LOCUS15194</name>
</gene>
<dbReference type="AlphaFoldDB" id="A0A8J1TSB0"/>
<name>A0A8J1TSB0_OWEFU</name>
<protein>
    <recommendedName>
        <fullName evidence="2">arylamine N-acetyltransferase</fullName>
        <ecNumber evidence="2">2.3.1.5</ecNumber>
    </recommendedName>
</protein>
<dbReference type="Pfam" id="PF00797">
    <property type="entry name" value="Acetyltransf_2"/>
    <property type="match status" value="1"/>
</dbReference>
<dbReference type="SUPFAM" id="SSF54001">
    <property type="entry name" value="Cysteine proteinases"/>
    <property type="match status" value="1"/>
</dbReference>
<dbReference type="EC" id="2.3.1.5" evidence="2"/>
<dbReference type="InterPro" id="IPR001447">
    <property type="entry name" value="Arylamine_N-AcTrfase"/>
</dbReference>
<organism evidence="3 4">
    <name type="scientific">Owenia fusiformis</name>
    <name type="common">Polychaete worm</name>
    <dbReference type="NCBI Taxonomy" id="6347"/>
    <lineage>
        <taxon>Eukaryota</taxon>
        <taxon>Metazoa</taxon>
        <taxon>Spiralia</taxon>
        <taxon>Lophotrochozoa</taxon>
        <taxon>Annelida</taxon>
        <taxon>Polychaeta</taxon>
        <taxon>Sedentaria</taxon>
        <taxon>Canalipalpata</taxon>
        <taxon>Sabellida</taxon>
        <taxon>Oweniida</taxon>
        <taxon>Oweniidae</taxon>
        <taxon>Owenia</taxon>
    </lineage>
</organism>
<dbReference type="Proteomes" id="UP000749559">
    <property type="component" value="Unassembled WGS sequence"/>
</dbReference>
<keyword evidence="4" id="KW-1185">Reference proteome</keyword>
<comment type="caution">
    <text evidence="3">The sequence shown here is derived from an EMBL/GenBank/DDBJ whole genome shotgun (WGS) entry which is preliminary data.</text>
</comment>
<dbReference type="InterPro" id="IPR038765">
    <property type="entry name" value="Papain-like_cys_pep_sf"/>
</dbReference>
<evidence type="ECO:0000256" key="2">
    <source>
        <dbReference type="ARBA" id="ARBA00012701"/>
    </source>
</evidence>
<dbReference type="Gene3D" id="3.30.2140.20">
    <property type="match status" value="1"/>
</dbReference>
<comment type="similarity">
    <text evidence="1">Belongs to the arylamine N-acetyltransferase family.</text>
</comment>
<evidence type="ECO:0000256" key="1">
    <source>
        <dbReference type="ARBA" id="ARBA00006547"/>
    </source>
</evidence>
<dbReference type="PANTHER" id="PTHR11786">
    <property type="entry name" value="N-HYDROXYARYLAMINE O-ACETYLTRANSFERASE"/>
    <property type="match status" value="1"/>
</dbReference>